<dbReference type="GO" id="GO:0006412">
    <property type="term" value="P:translation"/>
    <property type="evidence" value="ECO:0007669"/>
    <property type="project" value="UniProtKB-UniRule"/>
</dbReference>
<comment type="catalytic activity">
    <reaction evidence="1">
        <text>L-glutamyl-tRNA(Gln) + L-glutamine + ATP + H2O = L-glutaminyl-tRNA(Gln) + L-glutamate + ADP + phosphate + H(+)</text>
        <dbReference type="Rhea" id="RHEA:17521"/>
        <dbReference type="Rhea" id="RHEA-COMP:9681"/>
        <dbReference type="Rhea" id="RHEA-COMP:9684"/>
        <dbReference type="ChEBI" id="CHEBI:15377"/>
        <dbReference type="ChEBI" id="CHEBI:15378"/>
        <dbReference type="ChEBI" id="CHEBI:29985"/>
        <dbReference type="ChEBI" id="CHEBI:30616"/>
        <dbReference type="ChEBI" id="CHEBI:43474"/>
        <dbReference type="ChEBI" id="CHEBI:58359"/>
        <dbReference type="ChEBI" id="CHEBI:78520"/>
        <dbReference type="ChEBI" id="CHEBI:78521"/>
        <dbReference type="ChEBI" id="CHEBI:456216"/>
    </reaction>
</comment>
<comment type="function">
    <text evidence="1">Allows the formation of correctly charged Asn-tRNA(Asn) or Gln-tRNA(Gln) through the transamidation of misacylated Asp-tRNA(Asn) or Glu-tRNA(Gln) in organisms which lack either or both of asparaginyl-tRNA or glutaminyl-tRNA synthetases. The reaction takes place in the presence of glutamine and ATP through an activated phospho-Asp-tRNA(Asn) or phospho-Glu-tRNA(Gln).</text>
</comment>
<keyword evidence="1" id="KW-0648">Protein biosynthesis</keyword>
<organism evidence="2 3">
    <name type="scientific">Candidatus Moanibacter tarae</name>
    <dbReference type="NCBI Taxonomy" id="2200854"/>
    <lineage>
        <taxon>Bacteria</taxon>
        <taxon>Pseudomonadati</taxon>
        <taxon>Verrucomicrobiota</taxon>
        <taxon>Opitutia</taxon>
        <taxon>Puniceicoccales</taxon>
        <taxon>Puniceicoccales incertae sedis</taxon>
        <taxon>Candidatus Moanibacter</taxon>
    </lineage>
</organism>
<dbReference type="InterPro" id="IPR036113">
    <property type="entry name" value="Asp/Glu-ADT_sf_sub_c"/>
</dbReference>
<dbReference type="Pfam" id="PF02686">
    <property type="entry name" value="GatC"/>
    <property type="match status" value="1"/>
</dbReference>
<dbReference type="GO" id="GO:0050566">
    <property type="term" value="F:asparaginyl-tRNA synthase (glutamine-hydrolyzing) activity"/>
    <property type="evidence" value="ECO:0007669"/>
    <property type="project" value="RHEA"/>
</dbReference>
<evidence type="ECO:0000313" key="3">
    <source>
        <dbReference type="Proteomes" id="UP000247465"/>
    </source>
</evidence>
<dbReference type="Gene3D" id="1.10.20.60">
    <property type="entry name" value="Glu-tRNAGln amidotransferase C subunit, N-terminal domain"/>
    <property type="match status" value="1"/>
</dbReference>
<comment type="catalytic activity">
    <reaction evidence="1">
        <text>L-aspartyl-tRNA(Asn) + L-glutamine + ATP + H2O = L-asparaginyl-tRNA(Asn) + L-glutamate + ADP + phosphate + 2 H(+)</text>
        <dbReference type="Rhea" id="RHEA:14513"/>
        <dbReference type="Rhea" id="RHEA-COMP:9674"/>
        <dbReference type="Rhea" id="RHEA-COMP:9677"/>
        <dbReference type="ChEBI" id="CHEBI:15377"/>
        <dbReference type="ChEBI" id="CHEBI:15378"/>
        <dbReference type="ChEBI" id="CHEBI:29985"/>
        <dbReference type="ChEBI" id="CHEBI:30616"/>
        <dbReference type="ChEBI" id="CHEBI:43474"/>
        <dbReference type="ChEBI" id="CHEBI:58359"/>
        <dbReference type="ChEBI" id="CHEBI:78515"/>
        <dbReference type="ChEBI" id="CHEBI:78516"/>
        <dbReference type="ChEBI" id="CHEBI:456216"/>
    </reaction>
</comment>
<proteinExistence type="inferred from homology"/>
<protein>
    <recommendedName>
        <fullName evidence="1">Aspartyl/glutamyl-tRNA(Asn/Gln) amidotransferase subunit C</fullName>
        <shortName evidence="1">Asp/Glu-ADT subunit C</shortName>
        <ecNumber evidence="1">6.3.5.-</ecNumber>
    </recommendedName>
</protein>
<keyword evidence="2" id="KW-0808">Transferase</keyword>
<dbReference type="GO" id="GO:0050567">
    <property type="term" value="F:glutaminyl-tRNA synthase (glutamine-hydrolyzing) activity"/>
    <property type="evidence" value="ECO:0007669"/>
    <property type="project" value="UniProtKB-UniRule"/>
</dbReference>
<dbReference type="InterPro" id="IPR003837">
    <property type="entry name" value="GatC"/>
</dbReference>
<dbReference type="Proteomes" id="UP000247465">
    <property type="component" value="Chromosome"/>
</dbReference>
<gene>
    <name evidence="1 2" type="primary">gatC</name>
    <name evidence="2" type="ORF">DF168_01874</name>
</gene>
<dbReference type="GO" id="GO:0006450">
    <property type="term" value="P:regulation of translational fidelity"/>
    <property type="evidence" value="ECO:0007669"/>
    <property type="project" value="InterPro"/>
</dbReference>
<dbReference type="HAMAP" id="MF_00122">
    <property type="entry name" value="GatC"/>
    <property type="match status" value="1"/>
</dbReference>
<keyword evidence="1" id="KW-0547">Nucleotide-binding</keyword>
<dbReference type="EC" id="6.3.5.-" evidence="1"/>
<name>A0A2Z4AKB1_9BACT</name>
<dbReference type="GO" id="GO:0005524">
    <property type="term" value="F:ATP binding"/>
    <property type="evidence" value="ECO:0007669"/>
    <property type="project" value="UniProtKB-KW"/>
</dbReference>
<comment type="subunit">
    <text evidence="1">Heterotrimer of A, B and C subunits.</text>
</comment>
<dbReference type="KEGG" id="mtar:DF168_01874"/>
<sequence>MAGEKTIDVEYVSKLARIELTKEESQKFAEQLDQIMEYFRKLDTVDVANVDPTAHAFPVFNIWQEDVAVSGFSVEEALKNVPAARDNQVMVPKVVEEA</sequence>
<keyword evidence="1" id="KW-0067">ATP-binding</keyword>
<dbReference type="AlphaFoldDB" id="A0A2Z4AKB1"/>
<keyword evidence="1 2" id="KW-0436">Ligase</keyword>
<accession>A0A2Z4AKB1</accession>
<dbReference type="GO" id="GO:0016740">
    <property type="term" value="F:transferase activity"/>
    <property type="evidence" value="ECO:0007669"/>
    <property type="project" value="UniProtKB-KW"/>
</dbReference>
<reference evidence="2 3" key="1">
    <citation type="submission" date="2018-06" db="EMBL/GenBank/DDBJ databases">
        <title>Draft Genome Sequence of a Novel Marine Bacterium Related to the Verrucomicrobia.</title>
        <authorList>
            <person name="Vosseberg J."/>
            <person name="Martijn J."/>
            <person name="Ettema T.J.G."/>
        </authorList>
    </citation>
    <scope>NUCLEOTIDE SEQUENCE [LARGE SCALE GENOMIC DNA]</scope>
    <source>
        <strain evidence="2">TARA_B100001123</strain>
    </source>
</reference>
<dbReference type="PANTHER" id="PTHR15004:SF0">
    <property type="entry name" value="GLUTAMYL-TRNA(GLN) AMIDOTRANSFERASE SUBUNIT C, MITOCHONDRIAL"/>
    <property type="match status" value="1"/>
</dbReference>
<evidence type="ECO:0000313" key="2">
    <source>
        <dbReference type="EMBL" id="AWT60657.1"/>
    </source>
</evidence>
<dbReference type="PANTHER" id="PTHR15004">
    <property type="entry name" value="GLUTAMYL-TRNA(GLN) AMIDOTRANSFERASE SUBUNIT C, MITOCHONDRIAL"/>
    <property type="match status" value="1"/>
</dbReference>
<dbReference type="SUPFAM" id="SSF141000">
    <property type="entry name" value="Glu-tRNAGln amidotransferase C subunit"/>
    <property type="match status" value="1"/>
</dbReference>
<dbReference type="EMBL" id="CP029803">
    <property type="protein sequence ID" value="AWT60657.1"/>
    <property type="molecule type" value="Genomic_DNA"/>
</dbReference>
<evidence type="ECO:0000256" key="1">
    <source>
        <dbReference type="HAMAP-Rule" id="MF_00122"/>
    </source>
</evidence>
<dbReference type="NCBIfam" id="TIGR00135">
    <property type="entry name" value="gatC"/>
    <property type="match status" value="1"/>
</dbReference>
<dbReference type="GO" id="GO:0070681">
    <property type="term" value="P:glutaminyl-tRNAGln biosynthesis via transamidation"/>
    <property type="evidence" value="ECO:0007669"/>
    <property type="project" value="TreeGrafter"/>
</dbReference>
<comment type="similarity">
    <text evidence="1">Belongs to the GatC family.</text>
</comment>